<keyword evidence="3" id="KW-0812">Transmembrane</keyword>
<organism evidence="5 6">
    <name type="scientific">Desulfosarcina ovata subsp. sediminis</name>
    <dbReference type="NCBI Taxonomy" id="885957"/>
    <lineage>
        <taxon>Bacteria</taxon>
        <taxon>Pseudomonadati</taxon>
        <taxon>Thermodesulfobacteriota</taxon>
        <taxon>Desulfobacteria</taxon>
        <taxon>Desulfobacterales</taxon>
        <taxon>Desulfosarcinaceae</taxon>
        <taxon>Desulfosarcina</taxon>
    </lineage>
</organism>
<keyword evidence="3" id="KW-1133">Transmembrane helix</keyword>
<dbReference type="InterPro" id="IPR050469">
    <property type="entry name" value="Diguanylate_Cyclase"/>
</dbReference>
<dbReference type="KEGG" id="dov:DSCO28_19800"/>
<accession>A0A5K7ZJ42</accession>
<dbReference type="NCBIfam" id="TIGR00254">
    <property type="entry name" value="GGDEF"/>
    <property type="match status" value="1"/>
</dbReference>
<dbReference type="CDD" id="cd01949">
    <property type="entry name" value="GGDEF"/>
    <property type="match status" value="1"/>
</dbReference>
<dbReference type="InterPro" id="IPR029787">
    <property type="entry name" value="Nucleotide_cyclase"/>
</dbReference>
<evidence type="ECO:0000313" key="5">
    <source>
        <dbReference type="EMBL" id="BBO81414.1"/>
    </source>
</evidence>
<evidence type="ECO:0000256" key="3">
    <source>
        <dbReference type="SAM" id="Phobius"/>
    </source>
</evidence>
<dbReference type="RefSeq" id="WP_155309951.1">
    <property type="nucleotide sequence ID" value="NZ_AP021876.1"/>
</dbReference>
<proteinExistence type="predicted"/>
<dbReference type="InterPro" id="IPR043128">
    <property type="entry name" value="Rev_trsase/Diguanyl_cyclase"/>
</dbReference>
<feature type="transmembrane region" description="Helical" evidence="3">
    <location>
        <begin position="15"/>
        <end position="32"/>
    </location>
</feature>
<reference evidence="5 6" key="1">
    <citation type="submission" date="2019-11" db="EMBL/GenBank/DDBJ databases">
        <title>Comparative genomics of hydrocarbon-degrading Desulfosarcina strains.</title>
        <authorList>
            <person name="Watanabe M."/>
            <person name="Kojima H."/>
            <person name="Fukui M."/>
        </authorList>
    </citation>
    <scope>NUCLEOTIDE SEQUENCE [LARGE SCALE GENOMIC DNA]</scope>
    <source>
        <strain evidence="5 6">28bB2T</strain>
    </source>
</reference>
<dbReference type="PANTHER" id="PTHR45138:SF9">
    <property type="entry name" value="DIGUANYLATE CYCLASE DGCM-RELATED"/>
    <property type="match status" value="1"/>
</dbReference>
<dbReference type="Gene3D" id="3.30.70.270">
    <property type="match status" value="1"/>
</dbReference>
<gene>
    <name evidence="5" type="ORF">DSCO28_19800</name>
</gene>
<protein>
    <recommendedName>
        <fullName evidence="1">diguanylate cyclase</fullName>
        <ecNumber evidence="1">2.7.7.65</ecNumber>
    </recommendedName>
</protein>
<dbReference type="AlphaFoldDB" id="A0A5K7ZJ42"/>
<dbReference type="InterPro" id="IPR000160">
    <property type="entry name" value="GGDEF_dom"/>
</dbReference>
<evidence type="ECO:0000256" key="2">
    <source>
        <dbReference type="ARBA" id="ARBA00034247"/>
    </source>
</evidence>
<evidence type="ECO:0000259" key="4">
    <source>
        <dbReference type="PROSITE" id="PS50887"/>
    </source>
</evidence>
<sequence length="282" mass="32259">MQEQFDRLKRYKKPLLLILSFALVLLIGWLRFLTGPEFAFSFLYLVPIVITSWMAGRQWGVLISAVSAFSWLLADICMSDQFSQSYIPIVNETFRLTVFLFIVFIIARNKQILENQQELATLDPLTGAANRRAFFNLARTEIDRSRRYGHPFSVMVIDIDDFKQVNDTFGHHVGDRLLSTVVETIKNHVRAIDIVARFGGDEFVILLVRTDERSASLVARKLQTQLLNNMRGKGWTVTFSMGLATYHSVPESVDETVRAADQLMYQIKHNGKNGIKHAVLKM</sequence>
<dbReference type="PROSITE" id="PS50887">
    <property type="entry name" value="GGDEF"/>
    <property type="match status" value="1"/>
</dbReference>
<feature type="domain" description="GGDEF" evidence="4">
    <location>
        <begin position="150"/>
        <end position="280"/>
    </location>
</feature>
<dbReference type="SMART" id="SM00267">
    <property type="entry name" value="GGDEF"/>
    <property type="match status" value="1"/>
</dbReference>
<keyword evidence="3" id="KW-0472">Membrane</keyword>
<dbReference type="Pfam" id="PF00990">
    <property type="entry name" value="GGDEF"/>
    <property type="match status" value="1"/>
</dbReference>
<dbReference type="Proteomes" id="UP000425960">
    <property type="component" value="Chromosome"/>
</dbReference>
<dbReference type="GO" id="GO:0052621">
    <property type="term" value="F:diguanylate cyclase activity"/>
    <property type="evidence" value="ECO:0007669"/>
    <property type="project" value="UniProtKB-EC"/>
</dbReference>
<name>A0A5K7ZJ42_9BACT</name>
<dbReference type="EC" id="2.7.7.65" evidence="1"/>
<dbReference type="FunFam" id="3.30.70.270:FF:000001">
    <property type="entry name" value="Diguanylate cyclase domain protein"/>
    <property type="match status" value="1"/>
</dbReference>
<feature type="transmembrane region" description="Helical" evidence="3">
    <location>
        <begin position="86"/>
        <end position="107"/>
    </location>
</feature>
<feature type="transmembrane region" description="Helical" evidence="3">
    <location>
        <begin position="38"/>
        <end position="54"/>
    </location>
</feature>
<dbReference type="EMBL" id="AP021876">
    <property type="protein sequence ID" value="BBO81414.1"/>
    <property type="molecule type" value="Genomic_DNA"/>
</dbReference>
<comment type="catalytic activity">
    <reaction evidence="2">
        <text>2 GTP = 3',3'-c-di-GMP + 2 diphosphate</text>
        <dbReference type="Rhea" id="RHEA:24898"/>
        <dbReference type="ChEBI" id="CHEBI:33019"/>
        <dbReference type="ChEBI" id="CHEBI:37565"/>
        <dbReference type="ChEBI" id="CHEBI:58805"/>
        <dbReference type="EC" id="2.7.7.65"/>
    </reaction>
</comment>
<dbReference type="SUPFAM" id="SSF55073">
    <property type="entry name" value="Nucleotide cyclase"/>
    <property type="match status" value="1"/>
</dbReference>
<evidence type="ECO:0000313" key="6">
    <source>
        <dbReference type="Proteomes" id="UP000425960"/>
    </source>
</evidence>
<evidence type="ECO:0000256" key="1">
    <source>
        <dbReference type="ARBA" id="ARBA00012528"/>
    </source>
</evidence>
<dbReference type="PANTHER" id="PTHR45138">
    <property type="entry name" value="REGULATORY COMPONENTS OF SENSORY TRANSDUCTION SYSTEM"/>
    <property type="match status" value="1"/>
</dbReference>